<feature type="compositionally biased region" description="Low complexity" evidence="11">
    <location>
        <begin position="125"/>
        <end position="159"/>
    </location>
</feature>
<evidence type="ECO:0000313" key="16">
    <source>
        <dbReference type="Proteomes" id="UP001498398"/>
    </source>
</evidence>
<feature type="compositionally biased region" description="Basic and acidic residues" evidence="11">
    <location>
        <begin position="179"/>
        <end position="191"/>
    </location>
</feature>
<dbReference type="Pfam" id="PF13445">
    <property type="entry name" value="zf-RING_UBOX"/>
    <property type="match status" value="1"/>
</dbReference>
<keyword evidence="10" id="KW-0175">Coiled coil</keyword>
<dbReference type="CDD" id="cd18793">
    <property type="entry name" value="SF2_C_SNF"/>
    <property type="match status" value="1"/>
</dbReference>
<keyword evidence="4 9" id="KW-0863">Zinc-finger</keyword>
<dbReference type="EMBL" id="JBANRG010000002">
    <property type="protein sequence ID" value="KAK7471064.1"/>
    <property type="molecule type" value="Genomic_DNA"/>
</dbReference>
<feature type="compositionally biased region" description="Basic residues" evidence="11">
    <location>
        <begin position="1130"/>
        <end position="1144"/>
    </location>
</feature>
<comment type="similarity">
    <text evidence="1">Belongs to the SNF2/RAD54 helicase family.</text>
</comment>
<feature type="compositionally biased region" description="Basic and acidic residues" evidence="11">
    <location>
        <begin position="109"/>
        <end position="121"/>
    </location>
</feature>
<dbReference type="InterPro" id="IPR001841">
    <property type="entry name" value="Znf_RING"/>
</dbReference>
<dbReference type="InterPro" id="IPR049730">
    <property type="entry name" value="SNF2/RAD54-like_C"/>
</dbReference>
<dbReference type="InterPro" id="IPR000330">
    <property type="entry name" value="SNF2_N"/>
</dbReference>
<dbReference type="PANTHER" id="PTHR45626">
    <property type="entry name" value="TRANSCRIPTION TERMINATION FACTOR 2-RELATED"/>
    <property type="match status" value="1"/>
</dbReference>
<dbReference type="Gene3D" id="3.30.40.10">
    <property type="entry name" value="Zinc/RING finger domain, C3HC4 (zinc finger)"/>
    <property type="match status" value="1"/>
</dbReference>
<dbReference type="PROSITE" id="PS51192">
    <property type="entry name" value="HELICASE_ATP_BIND_1"/>
    <property type="match status" value="1"/>
</dbReference>
<feature type="compositionally biased region" description="Acidic residues" evidence="11">
    <location>
        <begin position="1154"/>
        <end position="1172"/>
    </location>
</feature>
<sequence length="1427" mass="158291">MVPPPSALEIAKKQLGYDSIASNSVVPKNYLEELKHHLSLNPDDYNFRIAPTPGTGFGSAKCLETGCKKTTIQLPRNGKLEDGGKAEGIGSLRAYREHIALHHKNKAQKLADNEPVQDKKPSLKPTAAITSPPTSPLTGTIQRARAARPSTSNSRRTSTIKTKTEPADPILILSSPESSKPRELTPLERARQRTSLGRVKQRPTAGPSSSKAASSTVSSKAAMARALGPRVSLPSIETMPPPLKAPVLKSSPEASPVQSVPASSLPTPTTTSKTTTDERGSPRKRPLAEVLSKSSSQLEPTTPTKKVKKESTSTAPLSILTNTMDAGSSTALAYPSPVNLEDIRSQIDDLQMKISLEQRKLDTFLRKTNKTKGDYTRITNLTNEIDALKMQRDEYRNAIPAMSPIKRSPSKASLTPTATTTATALKQDENAHSGNFLGAVGRTSESLDVKRAPSAIAVAGPSVMKCTGDPVVNAASGSGVKKEQMDPFVLPPPPQPGAALPFVKNEPGLPQHQVIAGPSTKPMDVYGYQNSAFPMDIDDPFLDQTGAKGYDPIDNVLRNFEGVNAYAGPDHWDENGDFYGRGRDMFQGPVAKADDIEKFLVAAGNAELFDGSATVEQALQKLGLPNLYTPISGMEVALMPHQTIGVAWMLEKEKSDLKGGIMGDDMGLGKTVQMIAVMVKNRSQNPNRKTSLVLAPQALLDQWKMEIELKTNDGLKCLIYHGSSKPKQLAELSDYDVVLTTYHTMALEWPDYEAEMKKKVKKPKDGDDFIVDDEDTGKSKGKKKAQQLGLLFQAQWYRIICDEAQVIRNKRTRMSRAVTELQSIYRWCLTGTPIINTLNDTYSYLRFIQMRPWYDWSDFQSHIGKYEKKNPKLAIARLQKVLDTCLLRRKKDSMLDGKRLVELPSKEVVLQKLQFTEEEREIYQAVETQSQHKFNRYLRAGTVLKNYSHVLVLLLRLRQCCSHPALIQEDGGVAFLKPDEIDDDTRPGVGKELKKARDLVGDEFVDKMKEKLRLAALERMAENGNDNEASDEKSGDDECPICFDVFTDAVVTPCGHVFCRDCLLDVFNTPLAAGNDQLEADERPCPTCRSPVCQDLIFSRAAFEPTEEELHPKAHDSDVEMFDVEEALAPKKRGRGKGTAKSKRSRGDKVIDVDALDSEDDYEEEDDDDDNLSDFIVSDGADDDDEYVPRSRRKMKKPMVSKRKNVIVVDSDEEEEQSPEEKVLIFGRKRKSLSAKEIKMLPRFFPSTKMKFMMESIVKLAKERPDEKTMIVSQWTGCLGLVSDYLEENKIPHVKYQGDMNRHQRDAAVRIFMSKQNSKIMLMSLKCGGVGLNLTRANNVISLDLGWSQAIEDQAFDRVHRLGQVREVKVNRLVIENTVEDRILDMQRRKQDLADGSLGEGNGKKIGKLSVKELANLFGLNEHGGRL</sequence>
<evidence type="ECO:0000256" key="10">
    <source>
        <dbReference type="SAM" id="Coils"/>
    </source>
</evidence>
<dbReference type="Proteomes" id="UP001498398">
    <property type="component" value="Unassembled WGS sequence"/>
</dbReference>
<dbReference type="PROSITE" id="PS00518">
    <property type="entry name" value="ZF_RING_1"/>
    <property type="match status" value="1"/>
</dbReference>
<evidence type="ECO:0000256" key="5">
    <source>
        <dbReference type="ARBA" id="ARBA00022801"/>
    </source>
</evidence>
<evidence type="ECO:0000313" key="15">
    <source>
        <dbReference type="EMBL" id="KAK7471064.1"/>
    </source>
</evidence>
<keyword evidence="7" id="KW-0862">Zinc</keyword>
<proteinExistence type="inferred from homology"/>
<evidence type="ECO:0000256" key="9">
    <source>
        <dbReference type="PROSITE-ProRule" id="PRU00175"/>
    </source>
</evidence>
<dbReference type="InterPro" id="IPR014001">
    <property type="entry name" value="Helicase_ATP-bd"/>
</dbReference>
<dbReference type="InterPro" id="IPR050628">
    <property type="entry name" value="SNF2_RAD54_helicase_TF"/>
</dbReference>
<gene>
    <name evidence="15" type="ORF">VKT23_002480</name>
</gene>
<feature type="coiled-coil region" evidence="10">
    <location>
        <begin position="340"/>
        <end position="398"/>
    </location>
</feature>
<keyword evidence="5" id="KW-0378">Hydrolase</keyword>
<dbReference type="Pfam" id="PF00176">
    <property type="entry name" value="SNF2-rel_dom"/>
    <property type="match status" value="1"/>
</dbReference>
<organism evidence="15 16">
    <name type="scientific">Marasmiellus scandens</name>
    <dbReference type="NCBI Taxonomy" id="2682957"/>
    <lineage>
        <taxon>Eukaryota</taxon>
        <taxon>Fungi</taxon>
        <taxon>Dikarya</taxon>
        <taxon>Basidiomycota</taxon>
        <taxon>Agaricomycotina</taxon>
        <taxon>Agaricomycetes</taxon>
        <taxon>Agaricomycetidae</taxon>
        <taxon>Agaricales</taxon>
        <taxon>Marasmiineae</taxon>
        <taxon>Omphalotaceae</taxon>
        <taxon>Marasmiellus</taxon>
    </lineage>
</organism>
<dbReference type="InterPro" id="IPR027417">
    <property type="entry name" value="P-loop_NTPase"/>
</dbReference>
<dbReference type="PROSITE" id="PS50089">
    <property type="entry name" value="ZF_RING_2"/>
    <property type="match status" value="1"/>
</dbReference>
<dbReference type="Gene3D" id="3.40.50.10810">
    <property type="entry name" value="Tandem AAA-ATPase domain"/>
    <property type="match status" value="1"/>
</dbReference>
<protein>
    <submittedName>
        <fullName evidence="15">Uncharacterized protein</fullName>
    </submittedName>
</protein>
<dbReference type="Pfam" id="PF00271">
    <property type="entry name" value="Helicase_C"/>
    <property type="match status" value="1"/>
</dbReference>
<feature type="region of interest" description="Disordered" evidence="11">
    <location>
        <begin position="1127"/>
        <end position="1195"/>
    </location>
</feature>
<accession>A0ABR1K4V8</accession>
<dbReference type="CDD" id="cd18008">
    <property type="entry name" value="DEXDc_SHPRH-like"/>
    <property type="match status" value="1"/>
</dbReference>
<feature type="compositionally biased region" description="Low complexity" evidence="11">
    <location>
        <begin position="261"/>
        <end position="274"/>
    </location>
</feature>
<keyword evidence="16" id="KW-1185">Reference proteome</keyword>
<evidence type="ECO:0000259" key="14">
    <source>
        <dbReference type="PROSITE" id="PS51194"/>
    </source>
</evidence>
<keyword evidence="6" id="KW-0347">Helicase</keyword>
<feature type="region of interest" description="Disordered" evidence="11">
    <location>
        <begin position="104"/>
        <end position="314"/>
    </location>
</feature>
<dbReference type="InterPro" id="IPR013083">
    <property type="entry name" value="Znf_RING/FYVE/PHD"/>
</dbReference>
<feature type="domain" description="RING-type" evidence="12">
    <location>
        <begin position="1039"/>
        <end position="1089"/>
    </location>
</feature>
<dbReference type="Gene3D" id="3.40.50.300">
    <property type="entry name" value="P-loop containing nucleotide triphosphate hydrolases"/>
    <property type="match status" value="2"/>
</dbReference>
<dbReference type="PROSITE" id="PS51194">
    <property type="entry name" value="HELICASE_CTER"/>
    <property type="match status" value="1"/>
</dbReference>
<dbReference type="InterPro" id="IPR001650">
    <property type="entry name" value="Helicase_C-like"/>
</dbReference>
<evidence type="ECO:0000256" key="4">
    <source>
        <dbReference type="ARBA" id="ARBA00022771"/>
    </source>
</evidence>
<evidence type="ECO:0000256" key="7">
    <source>
        <dbReference type="ARBA" id="ARBA00022833"/>
    </source>
</evidence>
<evidence type="ECO:0000256" key="11">
    <source>
        <dbReference type="SAM" id="MobiDB-lite"/>
    </source>
</evidence>
<reference evidence="15 16" key="1">
    <citation type="submission" date="2024-01" db="EMBL/GenBank/DDBJ databases">
        <title>A draft genome for the cacao thread blight pathogen Marasmiellus scandens.</title>
        <authorList>
            <person name="Baruah I.K."/>
            <person name="Leung J."/>
            <person name="Bukari Y."/>
            <person name="Amoako-Attah I."/>
            <person name="Meinhardt L.W."/>
            <person name="Bailey B.A."/>
            <person name="Cohen S.P."/>
        </authorList>
    </citation>
    <scope>NUCLEOTIDE SEQUENCE [LARGE SCALE GENOMIC DNA]</scope>
    <source>
        <strain evidence="15 16">GH-19</strain>
    </source>
</reference>
<evidence type="ECO:0000256" key="1">
    <source>
        <dbReference type="ARBA" id="ARBA00007025"/>
    </source>
</evidence>
<dbReference type="SMART" id="SM00184">
    <property type="entry name" value="RING"/>
    <property type="match status" value="1"/>
</dbReference>
<feature type="compositionally biased region" description="Low complexity" evidence="11">
    <location>
        <begin position="208"/>
        <end position="224"/>
    </location>
</feature>
<evidence type="ECO:0000256" key="2">
    <source>
        <dbReference type="ARBA" id="ARBA00022723"/>
    </source>
</evidence>
<feature type="domain" description="Helicase C-terminal" evidence="14">
    <location>
        <begin position="1253"/>
        <end position="1410"/>
    </location>
</feature>
<keyword evidence="3" id="KW-0547">Nucleotide-binding</keyword>
<evidence type="ECO:0000256" key="6">
    <source>
        <dbReference type="ARBA" id="ARBA00022806"/>
    </source>
</evidence>
<comment type="caution">
    <text evidence="15">The sequence shown here is derived from an EMBL/GenBank/DDBJ whole genome shotgun (WGS) entry which is preliminary data.</text>
</comment>
<evidence type="ECO:0000256" key="8">
    <source>
        <dbReference type="ARBA" id="ARBA00022840"/>
    </source>
</evidence>
<feature type="domain" description="Helicase ATP-binding" evidence="13">
    <location>
        <begin position="651"/>
        <end position="851"/>
    </location>
</feature>
<evidence type="ECO:0000259" key="13">
    <source>
        <dbReference type="PROSITE" id="PS51192"/>
    </source>
</evidence>
<evidence type="ECO:0000256" key="3">
    <source>
        <dbReference type="ARBA" id="ARBA00022741"/>
    </source>
</evidence>
<evidence type="ECO:0000259" key="12">
    <source>
        <dbReference type="PROSITE" id="PS50089"/>
    </source>
</evidence>
<dbReference type="SMART" id="SM00490">
    <property type="entry name" value="HELICc"/>
    <property type="match status" value="1"/>
</dbReference>
<dbReference type="InterPro" id="IPR038718">
    <property type="entry name" value="SNF2-like_sf"/>
</dbReference>
<dbReference type="SUPFAM" id="SSF57850">
    <property type="entry name" value="RING/U-box"/>
    <property type="match status" value="1"/>
</dbReference>
<dbReference type="SUPFAM" id="SSF52540">
    <property type="entry name" value="P-loop containing nucleoside triphosphate hydrolases"/>
    <property type="match status" value="2"/>
</dbReference>
<name>A0ABR1K4V8_9AGAR</name>
<keyword evidence="8" id="KW-0067">ATP-binding</keyword>
<dbReference type="InterPro" id="IPR027370">
    <property type="entry name" value="Znf-RING_euk"/>
</dbReference>
<dbReference type="InterPro" id="IPR017907">
    <property type="entry name" value="Znf_RING_CS"/>
</dbReference>
<dbReference type="PANTHER" id="PTHR45626:SF16">
    <property type="entry name" value="ATP-DEPENDENT HELICASE ULS1"/>
    <property type="match status" value="1"/>
</dbReference>
<keyword evidence="2" id="KW-0479">Metal-binding</keyword>
<dbReference type="SMART" id="SM00487">
    <property type="entry name" value="DEXDc"/>
    <property type="match status" value="1"/>
</dbReference>